<sequence>MGVVSREIRIGPGPVLASGIAERAAVTAAVTATRSAAVNAVPGINRHVGADGRTAARLRPCAVGRQRLAEIAAEVFGTRGAARPGRQVGGSRPAHRACAVVPPDCHVA</sequence>
<accession>A0A6J6YXR2</accession>
<protein>
    <submittedName>
        <fullName evidence="1">Unannotated protein</fullName>
    </submittedName>
</protein>
<evidence type="ECO:0000313" key="1">
    <source>
        <dbReference type="EMBL" id="CAB4811738.1"/>
    </source>
</evidence>
<dbReference type="AlphaFoldDB" id="A0A6J6YXR2"/>
<name>A0A6J6YXR2_9ZZZZ</name>
<dbReference type="EMBL" id="CAFAAY010000020">
    <property type="protein sequence ID" value="CAB4811738.1"/>
    <property type="molecule type" value="Genomic_DNA"/>
</dbReference>
<organism evidence="1">
    <name type="scientific">freshwater metagenome</name>
    <dbReference type="NCBI Taxonomy" id="449393"/>
    <lineage>
        <taxon>unclassified sequences</taxon>
        <taxon>metagenomes</taxon>
        <taxon>ecological metagenomes</taxon>
    </lineage>
</organism>
<gene>
    <name evidence="1" type="ORF">UFOPK3124_00447</name>
</gene>
<proteinExistence type="predicted"/>
<reference evidence="1" key="1">
    <citation type="submission" date="2020-05" db="EMBL/GenBank/DDBJ databases">
        <authorList>
            <person name="Chiriac C."/>
            <person name="Salcher M."/>
            <person name="Ghai R."/>
            <person name="Kavagutti S V."/>
        </authorList>
    </citation>
    <scope>NUCLEOTIDE SEQUENCE</scope>
</reference>